<dbReference type="InterPro" id="IPR015915">
    <property type="entry name" value="Kelch-typ_b-propeller"/>
</dbReference>
<protein>
    <submittedName>
        <fullName evidence="4">Uncharacterized protein</fullName>
    </submittedName>
</protein>
<reference evidence="4" key="1">
    <citation type="journal article" date="2020" name="Fungal Divers.">
        <title>Resolving the Mortierellaceae phylogeny through synthesis of multi-gene phylogenetics and phylogenomics.</title>
        <authorList>
            <person name="Vandepol N."/>
            <person name="Liber J."/>
            <person name="Desiro A."/>
            <person name="Na H."/>
            <person name="Kennedy M."/>
            <person name="Barry K."/>
            <person name="Grigoriev I.V."/>
            <person name="Miller A.N."/>
            <person name="O'Donnell K."/>
            <person name="Stajich J.E."/>
            <person name="Bonito G."/>
        </authorList>
    </citation>
    <scope>NUCLEOTIDE SEQUENCE</scope>
    <source>
        <strain evidence="4">MES-2147</strain>
    </source>
</reference>
<dbReference type="OrthoDB" id="432528at2759"/>
<gene>
    <name evidence="4" type="ORF">BGZ65_008902</name>
</gene>
<dbReference type="Proteomes" id="UP000749646">
    <property type="component" value="Unassembled WGS sequence"/>
</dbReference>
<dbReference type="PANTHER" id="PTHR46093:SF18">
    <property type="entry name" value="FIBRONECTIN TYPE-III DOMAIN-CONTAINING PROTEIN"/>
    <property type="match status" value="1"/>
</dbReference>
<dbReference type="Gene3D" id="2.120.10.80">
    <property type="entry name" value="Kelch-type beta propeller"/>
    <property type="match status" value="1"/>
</dbReference>
<accession>A0A9P6MLZ8</accession>
<organism evidence="4 5">
    <name type="scientific">Modicella reniformis</name>
    <dbReference type="NCBI Taxonomy" id="1440133"/>
    <lineage>
        <taxon>Eukaryota</taxon>
        <taxon>Fungi</taxon>
        <taxon>Fungi incertae sedis</taxon>
        <taxon>Mucoromycota</taxon>
        <taxon>Mortierellomycotina</taxon>
        <taxon>Mortierellomycetes</taxon>
        <taxon>Mortierellales</taxon>
        <taxon>Mortierellaceae</taxon>
        <taxon>Modicella</taxon>
    </lineage>
</organism>
<keyword evidence="1" id="KW-0880">Kelch repeat</keyword>
<evidence type="ECO:0000256" key="3">
    <source>
        <dbReference type="SAM" id="MobiDB-lite"/>
    </source>
</evidence>
<feature type="compositionally biased region" description="Polar residues" evidence="3">
    <location>
        <begin position="238"/>
        <end position="252"/>
    </location>
</feature>
<dbReference type="Pfam" id="PF24681">
    <property type="entry name" value="Kelch_KLHDC2_KLHL20_DRC7"/>
    <property type="match status" value="1"/>
</dbReference>
<keyword evidence="5" id="KW-1185">Reference proteome</keyword>
<name>A0A9P6MLZ8_9FUNG</name>
<dbReference type="SUPFAM" id="SSF117281">
    <property type="entry name" value="Kelch motif"/>
    <property type="match status" value="1"/>
</dbReference>
<evidence type="ECO:0000313" key="5">
    <source>
        <dbReference type="Proteomes" id="UP000749646"/>
    </source>
</evidence>
<evidence type="ECO:0000313" key="4">
    <source>
        <dbReference type="EMBL" id="KAG0007087.1"/>
    </source>
</evidence>
<dbReference type="EMBL" id="JAAAHW010000014">
    <property type="protein sequence ID" value="KAG0007087.1"/>
    <property type="molecule type" value="Genomic_DNA"/>
</dbReference>
<evidence type="ECO:0000256" key="2">
    <source>
        <dbReference type="ARBA" id="ARBA00022737"/>
    </source>
</evidence>
<comment type="caution">
    <text evidence="4">The sequence shown here is derived from an EMBL/GenBank/DDBJ whole genome shotgun (WGS) entry which is preliminary data.</text>
</comment>
<feature type="region of interest" description="Disordered" evidence="3">
    <location>
        <begin position="229"/>
        <end position="252"/>
    </location>
</feature>
<evidence type="ECO:0000256" key="1">
    <source>
        <dbReference type="ARBA" id="ARBA00022441"/>
    </source>
</evidence>
<dbReference type="AlphaFoldDB" id="A0A9P6MLZ8"/>
<sequence length="252" mass="27571">MDCNGKTGSMDPETGSMYIPHVQEGIMARVSLTTKTYDRVAMPPNIHIEESHLHNFAWSTAQRQLIMIEATEGPLGQVKPFNAYSYSVEHGWKNISKRMKGQVPRSRRNSCFVPAYGGSKMILFGGDTIGSLATLSDIYVLDIATLTWTRGTNVAKKGQRGDAACAVSNDQFISWGGLNMDTGKIASSTVVYNIKTNRWTKAYIAAPHTPTGTRHGTPEPRNYYVASFPTSSSTPSTLQKAYQSTPQGSPLL</sequence>
<keyword evidence="2" id="KW-0677">Repeat</keyword>
<proteinExistence type="predicted"/>
<dbReference type="PANTHER" id="PTHR46093">
    <property type="entry name" value="ACYL-COA-BINDING DOMAIN-CONTAINING PROTEIN 5"/>
    <property type="match status" value="1"/>
</dbReference>